<dbReference type="Proteomes" id="UP000179324">
    <property type="component" value="Unassembled WGS sequence"/>
</dbReference>
<evidence type="ECO:0000313" key="1">
    <source>
        <dbReference type="EMBL" id="OGG39640.1"/>
    </source>
</evidence>
<reference evidence="1 2" key="1">
    <citation type="journal article" date="2016" name="Nat. Commun.">
        <title>Thousands of microbial genomes shed light on interconnected biogeochemical processes in an aquifer system.</title>
        <authorList>
            <person name="Anantharaman K."/>
            <person name="Brown C.T."/>
            <person name="Hug L.A."/>
            <person name="Sharon I."/>
            <person name="Castelle C.J."/>
            <person name="Probst A.J."/>
            <person name="Thomas B.C."/>
            <person name="Singh A."/>
            <person name="Wilkins M.J."/>
            <person name="Karaoz U."/>
            <person name="Brodie E.L."/>
            <person name="Williams K.H."/>
            <person name="Hubbard S.S."/>
            <person name="Banfield J.F."/>
        </authorList>
    </citation>
    <scope>NUCLEOTIDE SEQUENCE [LARGE SCALE GENOMIC DNA]</scope>
</reference>
<dbReference type="NCBIfam" id="TIGR03833">
    <property type="entry name" value="YwbE family protein"/>
    <property type="match status" value="1"/>
</dbReference>
<accession>A0A1F6BRU0</accession>
<dbReference type="Pfam" id="PF09962">
    <property type="entry name" value="DUF2196"/>
    <property type="match status" value="1"/>
</dbReference>
<name>A0A1F6BRU0_9BACT</name>
<gene>
    <name evidence="1" type="ORF">A2127_01840</name>
</gene>
<dbReference type="PANTHER" id="PTHR40069">
    <property type="entry name" value="YWBE PROTEIN"/>
    <property type="match status" value="1"/>
</dbReference>
<sequence>MGRQGYDNPKPPKRSEIKPGDFVWIIEKKNYGTKNYTQGFVKEVLSPGENHPRGIKVRLKNGIIGRVQWKITG</sequence>
<protein>
    <recommendedName>
        <fullName evidence="3">YwbE family protein</fullName>
    </recommendedName>
</protein>
<proteinExistence type="predicted"/>
<evidence type="ECO:0008006" key="3">
    <source>
        <dbReference type="Google" id="ProtNLM"/>
    </source>
</evidence>
<dbReference type="AlphaFoldDB" id="A0A1F6BRU0"/>
<dbReference type="PANTHER" id="PTHR40069:SF1">
    <property type="entry name" value="YWBE PROTEIN"/>
    <property type="match status" value="1"/>
</dbReference>
<evidence type="ECO:0000313" key="2">
    <source>
        <dbReference type="Proteomes" id="UP000179324"/>
    </source>
</evidence>
<dbReference type="EMBL" id="MFKI01000003">
    <property type="protein sequence ID" value="OGG39640.1"/>
    <property type="molecule type" value="Genomic_DNA"/>
</dbReference>
<dbReference type="InterPro" id="IPR019240">
    <property type="entry name" value="DUF2196"/>
</dbReference>
<organism evidence="1 2">
    <name type="scientific">Candidatus Jorgensenbacteria bacterium GWC1_48_12</name>
    <dbReference type="NCBI Taxonomy" id="1798469"/>
    <lineage>
        <taxon>Bacteria</taxon>
        <taxon>Candidatus Joergenseniibacteriota</taxon>
    </lineage>
</organism>
<comment type="caution">
    <text evidence="1">The sequence shown here is derived from an EMBL/GenBank/DDBJ whole genome shotgun (WGS) entry which is preliminary data.</text>
</comment>